<sequence length="146" mass="15950">MIVDKLLLFSNKQDLTQAQAGSPTPSVNTVDFSQARDFGPTEGFKVFVEFSSLPIGAAGTTLSIAVQISIDNQNWTTLEDFPSIDITTLTNSQPFAVRAKPAFSNMIYRYMRLTYTPSQTLSSGIVMAGINLDVPSQQAYPKNYVA</sequence>
<dbReference type="InterPro" id="IPR008979">
    <property type="entry name" value="Galactose-bd-like_sf"/>
</dbReference>
<dbReference type="Proteomes" id="UP001062901">
    <property type="component" value="Unassembled WGS sequence"/>
</dbReference>
<dbReference type="RefSeq" id="WP_018979389.1">
    <property type="nucleotide sequence ID" value="NZ_BAQD01000043.1"/>
</dbReference>
<proteinExistence type="predicted"/>
<evidence type="ECO:0008006" key="3">
    <source>
        <dbReference type="Google" id="ProtNLM"/>
    </source>
</evidence>
<evidence type="ECO:0000313" key="1">
    <source>
        <dbReference type="EMBL" id="GBQ07876.1"/>
    </source>
</evidence>
<dbReference type="InterPro" id="IPR048922">
    <property type="entry name" value="Bbp16"/>
</dbReference>
<accession>A0ABQ0P0E0</accession>
<protein>
    <recommendedName>
        <fullName evidence="3">F5/8 type C domain-containing protein</fullName>
    </recommendedName>
</protein>
<dbReference type="Gene3D" id="2.60.120.1110">
    <property type="match status" value="1"/>
</dbReference>
<dbReference type="Pfam" id="PF21190">
    <property type="entry name" value="Bbp16"/>
    <property type="match status" value="1"/>
</dbReference>
<reference evidence="1" key="1">
    <citation type="submission" date="2013-04" db="EMBL/GenBank/DDBJ databases">
        <title>The genome sequencing project of 58 acetic acid bacteria.</title>
        <authorList>
            <person name="Okamoto-Kainuma A."/>
            <person name="Ishikawa M."/>
            <person name="Umino S."/>
            <person name="Koizumi Y."/>
            <person name="Shiwa Y."/>
            <person name="Yoshikawa H."/>
            <person name="Matsutani M."/>
            <person name="Matsushita K."/>
        </authorList>
    </citation>
    <scope>NUCLEOTIDE SEQUENCE</scope>
    <source>
        <strain evidence="1">DSM 15669</strain>
    </source>
</reference>
<dbReference type="SUPFAM" id="SSF49785">
    <property type="entry name" value="Galactose-binding domain-like"/>
    <property type="match status" value="1"/>
</dbReference>
<comment type="caution">
    <text evidence="1">The sequence shown here is derived from an EMBL/GenBank/DDBJ whole genome shotgun (WGS) entry which is preliminary data.</text>
</comment>
<organism evidence="1 2">
    <name type="scientific">Saccharibacter floricola DSM 15669</name>
    <dbReference type="NCBI Taxonomy" id="1123227"/>
    <lineage>
        <taxon>Bacteria</taxon>
        <taxon>Pseudomonadati</taxon>
        <taxon>Pseudomonadota</taxon>
        <taxon>Alphaproteobacteria</taxon>
        <taxon>Acetobacterales</taxon>
        <taxon>Acetobacteraceae</taxon>
        <taxon>Saccharibacter</taxon>
    </lineage>
</organism>
<dbReference type="EMBL" id="BAQD01000043">
    <property type="protein sequence ID" value="GBQ07876.1"/>
    <property type="molecule type" value="Genomic_DNA"/>
</dbReference>
<keyword evidence="2" id="KW-1185">Reference proteome</keyword>
<evidence type="ECO:0000313" key="2">
    <source>
        <dbReference type="Proteomes" id="UP001062901"/>
    </source>
</evidence>
<name>A0ABQ0P0E0_9PROT</name>
<gene>
    <name evidence="1" type="ORF">AA15669_1574</name>
</gene>